<dbReference type="InterPro" id="IPR018306">
    <property type="entry name" value="Phage_T5_Orf172_DNA-bd"/>
</dbReference>
<feature type="domain" description="Bacteriophage T5 Orf172 DNA-binding" evidence="1">
    <location>
        <begin position="4"/>
        <end position="104"/>
    </location>
</feature>
<dbReference type="Pfam" id="PF10544">
    <property type="entry name" value="T5orf172"/>
    <property type="match status" value="1"/>
</dbReference>
<name>A0ABN7X2A2_GIGMA</name>
<evidence type="ECO:0000313" key="3">
    <source>
        <dbReference type="Proteomes" id="UP000789901"/>
    </source>
</evidence>
<dbReference type="EMBL" id="CAJVQB010082946">
    <property type="protein sequence ID" value="CAG8846319.1"/>
    <property type="molecule type" value="Genomic_DNA"/>
</dbReference>
<dbReference type="Proteomes" id="UP000789901">
    <property type="component" value="Unassembled WGS sequence"/>
</dbReference>
<dbReference type="PANTHER" id="PTHR28094:SF1">
    <property type="entry name" value="MEIOTICALLY UP-REGULATED GENE 113 PROTEIN"/>
    <property type="match status" value="1"/>
</dbReference>
<evidence type="ECO:0000313" key="2">
    <source>
        <dbReference type="EMBL" id="CAG8846319.1"/>
    </source>
</evidence>
<dbReference type="PANTHER" id="PTHR28094">
    <property type="entry name" value="MEIOTICALLY UP-REGULATED GENE 113 PROTEIN"/>
    <property type="match status" value="1"/>
</dbReference>
<accession>A0ABN7X2A2</accession>
<organism evidence="2 3">
    <name type="scientific">Gigaspora margarita</name>
    <dbReference type="NCBI Taxonomy" id="4874"/>
    <lineage>
        <taxon>Eukaryota</taxon>
        <taxon>Fungi</taxon>
        <taxon>Fungi incertae sedis</taxon>
        <taxon>Mucoromycota</taxon>
        <taxon>Glomeromycotina</taxon>
        <taxon>Glomeromycetes</taxon>
        <taxon>Diversisporales</taxon>
        <taxon>Gigasporaceae</taxon>
        <taxon>Gigaspora</taxon>
    </lineage>
</organism>
<comment type="caution">
    <text evidence="2">The sequence shown here is derived from an EMBL/GenBank/DDBJ whole genome shotgun (WGS) entry which is preliminary data.</text>
</comment>
<reference evidence="2 3" key="1">
    <citation type="submission" date="2021-06" db="EMBL/GenBank/DDBJ databases">
        <authorList>
            <person name="Kallberg Y."/>
            <person name="Tangrot J."/>
            <person name="Rosling A."/>
        </authorList>
    </citation>
    <scope>NUCLEOTIDE SEQUENCE [LARGE SCALE GENOMIC DNA]</scope>
    <source>
        <strain evidence="2 3">120-4 pot B 10/14</strain>
    </source>
</reference>
<gene>
    <name evidence="2" type="ORF">GMARGA_LOCUS38109</name>
</gene>
<evidence type="ECO:0000259" key="1">
    <source>
        <dbReference type="Pfam" id="PF10544"/>
    </source>
</evidence>
<protein>
    <submittedName>
        <fullName evidence="2">16778_t:CDS:1</fullName>
    </submittedName>
</protein>
<proteinExistence type="predicted"/>
<keyword evidence="3" id="KW-1185">Reference proteome</keyword>
<dbReference type="InterPro" id="IPR053006">
    <property type="entry name" value="Meiosis_regulatory"/>
</dbReference>
<sequence>EDSQNSKTKYFKIGRGKDIEKCLKQWEKKCKYEANLLQKFSTGYRCKYTHRVERLIHLELSNIKISLPPCSGCKEIHKEWFDAELISNTKGSGLETIKKVIQNWINYCDQVYGPA</sequence>
<feature type="non-terminal residue" evidence="2">
    <location>
        <position position="1"/>
    </location>
</feature>